<feature type="DNA-binding region" description="H-T-H motif" evidence="4">
    <location>
        <begin position="35"/>
        <end position="54"/>
    </location>
</feature>
<dbReference type="Proteomes" id="UP000757540">
    <property type="component" value="Unassembled WGS sequence"/>
</dbReference>
<organism evidence="6 7">
    <name type="scientific">Isoptericola halotolerans</name>
    <dbReference type="NCBI Taxonomy" id="300560"/>
    <lineage>
        <taxon>Bacteria</taxon>
        <taxon>Bacillati</taxon>
        <taxon>Actinomycetota</taxon>
        <taxon>Actinomycetes</taxon>
        <taxon>Micrococcales</taxon>
        <taxon>Promicromonosporaceae</taxon>
        <taxon>Isoptericola</taxon>
    </lineage>
</organism>
<dbReference type="RefSeq" id="WP_216645780.1">
    <property type="nucleotide sequence ID" value="NZ_BAAAML010000003.1"/>
</dbReference>
<comment type="caution">
    <text evidence="6">The sequence shown here is derived from an EMBL/GenBank/DDBJ whole genome shotgun (WGS) entry which is preliminary data.</text>
</comment>
<protein>
    <submittedName>
        <fullName evidence="6">AcrR family transcriptional regulator</fullName>
    </submittedName>
</protein>
<name>A0ABX2A6V4_9MICO</name>
<dbReference type="InterPro" id="IPR001647">
    <property type="entry name" value="HTH_TetR"/>
</dbReference>
<evidence type="ECO:0000313" key="7">
    <source>
        <dbReference type="Proteomes" id="UP000757540"/>
    </source>
</evidence>
<evidence type="ECO:0000259" key="5">
    <source>
        <dbReference type="PROSITE" id="PS50977"/>
    </source>
</evidence>
<dbReference type="InterPro" id="IPR025996">
    <property type="entry name" value="MT1864/Rv1816-like_C"/>
</dbReference>
<sequence>MSDVSERAYHHGRLRSALLDAAMRTVREGGVDQLSLRELAREVGVSHAAPRRHFPDRQALLDALAVAGFERLDNRLRTATADGAEDFTSRLKATVAAYIRFATEDAALLELMFTGKHRPGADQVMAAAVPSFTLMYEQIAQGQAAGELAPGDVEQLGIVLFATMQGIATLINGDMVKPELLDDLVDRAVEQFVRGARPAPPEMP</sequence>
<evidence type="ECO:0000256" key="2">
    <source>
        <dbReference type="ARBA" id="ARBA00023125"/>
    </source>
</evidence>
<dbReference type="EMBL" id="JABEZU010000004">
    <property type="protein sequence ID" value="NOV98587.1"/>
    <property type="molecule type" value="Genomic_DNA"/>
</dbReference>
<dbReference type="PANTHER" id="PTHR30055">
    <property type="entry name" value="HTH-TYPE TRANSCRIPTIONAL REGULATOR RUTR"/>
    <property type="match status" value="1"/>
</dbReference>
<keyword evidence="3" id="KW-0804">Transcription</keyword>
<proteinExistence type="predicted"/>
<dbReference type="Pfam" id="PF13305">
    <property type="entry name" value="TetR_C_33"/>
    <property type="match status" value="1"/>
</dbReference>
<dbReference type="PROSITE" id="PS50977">
    <property type="entry name" value="HTH_TETR_2"/>
    <property type="match status" value="1"/>
</dbReference>
<feature type="domain" description="HTH tetR-type" evidence="5">
    <location>
        <begin position="12"/>
        <end position="72"/>
    </location>
</feature>
<evidence type="ECO:0000256" key="4">
    <source>
        <dbReference type="PROSITE-ProRule" id="PRU00335"/>
    </source>
</evidence>
<dbReference type="Pfam" id="PF00440">
    <property type="entry name" value="TetR_N"/>
    <property type="match status" value="1"/>
</dbReference>
<reference evidence="6 7" key="1">
    <citation type="submission" date="2020-05" db="EMBL/GenBank/DDBJ databases">
        <title>Genomic Encyclopedia of Type Strains, Phase III (KMG-III): the genomes of soil and plant-associated and newly described type strains.</title>
        <authorList>
            <person name="Whitman W."/>
        </authorList>
    </citation>
    <scope>NUCLEOTIDE SEQUENCE [LARGE SCALE GENOMIC DNA]</scope>
    <source>
        <strain evidence="6 7">KCTC 19046</strain>
    </source>
</reference>
<keyword evidence="2 4" id="KW-0238">DNA-binding</keyword>
<evidence type="ECO:0000313" key="6">
    <source>
        <dbReference type="EMBL" id="NOV98587.1"/>
    </source>
</evidence>
<evidence type="ECO:0000256" key="1">
    <source>
        <dbReference type="ARBA" id="ARBA00023015"/>
    </source>
</evidence>
<gene>
    <name evidence="6" type="ORF">HDG69_003182</name>
</gene>
<accession>A0ABX2A6V4</accession>
<keyword evidence="7" id="KW-1185">Reference proteome</keyword>
<dbReference type="InterPro" id="IPR050109">
    <property type="entry name" value="HTH-type_TetR-like_transc_reg"/>
</dbReference>
<evidence type="ECO:0000256" key="3">
    <source>
        <dbReference type="ARBA" id="ARBA00023163"/>
    </source>
</evidence>
<dbReference type="PANTHER" id="PTHR30055:SF220">
    <property type="entry name" value="TETR-FAMILY REGULATORY PROTEIN"/>
    <property type="match status" value="1"/>
</dbReference>
<keyword evidence="1" id="KW-0805">Transcription regulation</keyword>